<keyword evidence="2" id="KW-0732">Signal</keyword>
<sequence length="126" mass="13382">MFAKNIWLFLLILVFSLKDIEARYGGPPSSSSTSKGDCDSTCGMIHGIVWASILVVGVKKKGLICQENKTSPETSSVAAITTGTSTLYGDYGVQAPAYTEKNFPTDQNISGATQDNGPYSVSYGKS</sequence>
<evidence type="ECO:0000256" key="2">
    <source>
        <dbReference type="SAM" id="SignalP"/>
    </source>
</evidence>
<evidence type="ECO:0000256" key="1">
    <source>
        <dbReference type="SAM" id="MobiDB-lite"/>
    </source>
</evidence>
<accession>A0ABY7DBB2</accession>
<feature type="signal peptide" evidence="2">
    <location>
        <begin position="1"/>
        <end position="22"/>
    </location>
</feature>
<reference evidence="3" key="1">
    <citation type="submission" date="2022-11" db="EMBL/GenBank/DDBJ databases">
        <title>Centuries of genome instability and evolution in soft-shell clam transmissible cancer (bioRxiv).</title>
        <authorList>
            <person name="Hart S.F.M."/>
            <person name="Yonemitsu M.A."/>
            <person name="Giersch R.M."/>
            <person name="Beal B.F."/>
            <person name="Arriagada G."/>
            <person name="Davis B.W."/>
            <person name="Ostrander E.A."/>
            <person name="Goff S.P."/>
            <person name="Metzger M.J."/>
        </authorList>
    </citation>
    <scope>NUCLEOTIDE SEQUENCE</scope>
    <source>
        <strain evidence="3">MELC-2E11</strain>
        <tissue evidence="3">Siphon/mantle</tissue>
    </source>
</reference>
<gene>
    <name evidence="3" type="ORF">MAR_007437</name>
</gene>
<feature type="chain" id="PRO_5045347198" evidence="2">
    <location>
        <begin position="23"/>
        <end position="126"/>
    </location>
</feature>
<dbReference type="Proteomes" id="UP001164746">
    <property type="component" value="Chromosome 1"/>
</dbReference>
<name>A0ABY7DBB2_MYAAR</name>
<organism evidence="3 4">
    <name type="scientific">Mya arenaria</name>
    <name type="common">Soft-shell clam</name>
    <dbReference type="NCBI Taxonomy" id="6604"/>
    <lineage>
        <taxon>Eukaryota</taxon>
        <taxon>Metazoa</taxon>
        <taxon>Spiralia</taxon>
        <taxon>Lophotrochozoa</taxon>
        <taxon>Mollusca</taxon>
        <taxon>Bivalvia</taxon>
        <taxon>Autobranchia</taxon>
        <taxon>Heteroconchia</taxon>
        <taxon>Euheterodonta</taxon>
        <taxon>Imparidentia</taxon>
        <taxon>Neoheterodontei</taxon>
        <taxon>Myida</taxon>
        <taxon>Myoidea</taxon>
        <taxon>Myidae</taxon>
        <taxon>Mya</taxon>
    </lineage>
</organism>
<proteinExistence type="predicted"/>
<protein>
    <submittedName>
        <fullName evidence="3">Uncharacterized protein</fullName>
    </submittedName>
</protein>
<keyword evidence="4" id="KW-1185">Reference proteome</keyword>
<dbReference type="EMBL" id="CP111012">
    <property type="protein sequence ID" value="WAQ94966.1"/>
    <property type="molecule type" value="Genomic_DNA"/>
</dbReference>
<evidence type="ECO:0000313" key="4">
    <source>
        <dbReference type="Proteomes" id="UP001164746"/>
    </source>
</evidence>
<evidence type="ECO:0000313" key="3">
    <source>
        <dbReference type="EMBL" id="WAQ94966.1"/>
    </source>
</evidence>
<feature type="region of interest" description="Disordered" evidence="1">
    <location>
        <begin position="103"/>
        <end position="126"/>
    </location>
</feature>